<dbReference type="InterPro" id="IPR041617">
    <property type="entry name" value="TPR_MalT"/>
</dbReference>
<dbReference type="CDD" id="cd06170">
    <property type="entry name" value="LuxR_C_like"/>
    <property type="match status" value="1"/>
</dbReference>
<evidence type="ECO:0000256" key="3">
    <source>
        <dbReference type="ARBA" id="ARBA00023163"/>
    </source>
</evidence>
<dbReference type="Pfam" id="PF00196">
    <property type="entry name" value="GerE"/>
    <property type="match status" value="1"/>
</dbReference>
<dbReference type="Pfam" id="PF25873">
    <property type="entry name" value="WHD_MalT"/>
    <property type="match status" value="1"/>
</dbReference>
<accession>A0A4U3LXS0</accession>
<keyword evidence="7" id="KW-1185">Reference proteome</keyword>
<dbReference type="Gene3D" id="1.10.10.10">
    <property type="entry name" value="Winged helix-like DNA-binding domain superfamily/Winged helix DNA-binding domain"/>
    <property type="match status" value="1"/>
</dbReference>
<dbReference type="Proteomes" id="UP000305836">
    <property type="component" value="Unassembled WGS sequence"/>
</dbReference>
<evidence type="ECO:0000256" key="2">
    <source>
        <dbReference type="ARBA" id="ARBA00023125"/>
    </source>
</evidence>
<evidence type="ECO:0000313" key="6">
    <source>
        <dbReference type="EMBL" id="TKK80174.1"/>
    </source>
</evidence>
<evidence type="ECO:0000259" key="5">
    <source>
        <dbReference type="PROSITE" id="PS50043"/>
    </source>
</evidence>
<dbReference type="SUPFAM" id="SSF46894">
    <property type="entry name" value="C-terminal effector domain of the bipartite response regulators"/>
    <property type="match status" value="1"/>
</dbReference>
<dbReference type="PROSITE" id="PS50043">
    <property type="entry name" value="HTH_LUXR_2"/>
    <property type="match status" value="1"/>
</dbReference>
<dbReference type="PANTHER" id="PTHR44688:SF16">
    <property type="entry name" value="DNA-BINDING TRANSCRIPTIONAL ACTIVATOR DEVR_DOSR"/>
    <property type="match status" value="1"/>
</dbReference>
<dbReference type="Pfam" id="PF17874">
    <property type="entry name" value="TPR_MalT"/>
    <property type="match status" value="1"/>
</dbReference>
<dbReference type="InterPro" id="IPR000792">
    <property type="entry name" value="Tscrpt_reg_LuxR_C"/>
</dbReference>
<dbReference type="GO" id="GO:0003677">
    <property type="term" value="F:DNA binding"/>
    <property type="evidence" value="ECO:0007669"/>
    <property type="project" value="UniProtKB-KW"/>
</dbReference>
<feature type="region of interest" description="Disordered" evidence="4">
    <location>
        <begin position="1"/>
        <end position="38"/>
    </location>
</feature>
<sequence length="866" mass="92786">MPSAGVRNERSISPDAPFEGPLRSIARTSGVPPGTVRRPRLVERVSRGVQRPLTLVSAPAGFGKTMLLDSWAALYPGSAAVRHVTLDADGQQPSAVLRSLPDSVYGRDHEVLVLVVDCGDVTITPEFGQSLHRLLRDNAGRIHIVLVTRSDPPLPLHLYRLAGSVVEIRAAELAFTTDEAAALMRRHSLELSEAQVAELRDRTGGWPAGLMFAAMNLADKTDPEQVIRDFRGDSGNVAAYLMTEVLDAQPAQLREFLLRTCIVDEVRPALAEALTGRVCDLRSLQFLSQGNSFIQPVPGTADGYGYQPLFREFLRAQLLFERPTVAPALHRTAAAWFAQNGLPLEAIHHAIAAGDWSQAAQYLLGDLSFAELLVGCRRRQLSALFAGLPDEVDSPEAAVVRAARALVAFDVGRCTAELGAVRDQLVRQLPGGRHAVGSAVGVLQAICTSLGEDVEASLSAVLSAEAELRAGSPESAAEHPGPRLLVAGCKGRVLLQRGDFAAALATLTEGAAIAADAGDHEALAEFLGMAALVEAIWGHLRRAVEVAAEATAAAGREAPYLPQSAIVAQAWVHTDQGDRPGAEDLVQRAAEAAPTHDSRVVVAALALVRARLLRADGDIDLAAAELRAASNSYGAQDDWLGQALVVDEAKLLLAQHRPEQAATVIEESEGRDQAGSLLVLHRAAAEAGERPVTRLTPVTDRIVPLETQVDNWLVQAAESISAGDTGRSGRCLERALRLAAPERLRRPFAEAPPALRKLLQPAGDVMRQHPWLSAPGPDGRTRAAGRWGVPAPDLLVTASLTSKEHEVLEYLAELLTTEEIASTMYVSVNTVRSHVRSILRKLSASRRNEAVRRAWELGLLPSRPEP</sequence>
<protein>
    <recommendedName>
        <fullName evidence="5">HTH luxR-type domain-containing protein</fullName>
    </recommendedName>
</protein>
<dbReference type="SMART" id="SM00421">
    <property type="entry name" value="HTH_LUXR"/>
    <property type="match status" value="1"/>
</dbReference>
<dbReference type="SUPFAM" id="SSF48452">
    <property type="entry name" value="TPR-like"/>
    <property type="match status" value="1"/>
</dbReference>
<feature type="domain" description="HTH luxR-type" evidence="5">
    <location>
        <begin position="793"/>
        <end position="858"/>
    </location>
</feature>
<dbReference type="InterPro" id="IPR059106">
    <property type="entry name" value="WHD_MalT"/>
</dbReference>
<name>A0A4U3LXS0_9ACTN</name>
<keyword evidence="1" id="KW-0805">Transcription regulation</keyword>
<evidence type="ECO:0000256" key="1">
    <source>
        <dbReference type="ARBA" id="ARBA00023015"/>
    </source>
</evidence>
<evidence type="ECO:0000313" key="7">
    <source>
        <dbReference type="Proteomes" id="UP000305836"/>
    </source>
</evidence>
<dbReference type="Gene3D" id="1.25.40.10">
    <property type="entry name" value="Tetratricopeptide repeat domain"/>
    <property type="match status" value="1"/>
</dbReference>
<dbReference type="EMBL" id="SZPZ01000002">
    <property type="protein sequence ID" value="TKK80174.1"/>
    <property type="molecule type" value="Genomic_DNA"/>
</dbReference>
<dbReference type="PRINTS" id="PR00038">
    <property type="entry name" value="HTHLUXR"/>
</dbReference>
<comment type="caution">
    <text evidence="6">The sequence shown here is derived from an EMBL/GenBank/DDBJ whole genome shotgun (WGS) entry which is preliminary data.</text>
</comment>
<dbReference type="InterPro" id="IPR011990">
    <property type="entry name" value="TPR-like_helical_dom_sf"/>
</dbReference>
<dbReference type="GO" id="GO:0006355">
    <property type="term" value="P:regulation of DNA-templated transcription"/>
    <property type="evidence" value="ECO:0007669"/>
    <property type="project" value="InterPro"/>
</dbReference>
<reference evidence="6 7" key="1">
    <citation type="submission" date="2019-04" db="EMBL/GenBank/DDBJ databases">
        <title>Kribbella sp. NEAU-THZ 27 nov., a novel actinomycete isolated from soil.</title>
        <authorList>
            <person name="Duan L."/>
        </authorList>
    </citation>
    <scope>NUCLEOTIDE SEQUENCE [LARGE SCALE GENOMIC DNA]</scope>
    <source>
        <strain evidence="7">NEAU-THZ27</strain>
    </source>
</reference>
<dbReference type="InterPro" id="IPR036388">
    <property type="entry name" value="WH-like_DNA-bd_sf"/>
</dbReference>
<dbReference type="AlphaFoldDB" id="A0A4U3LXS0"/>
<evidence type="ECO:0000256" key="4">
    <source>
        <dbReference type="SAM" id="MobiDB-lite"/>
    </source>
</evidence>
<dbReference type="InterPro" id="IPR027417">
    <property type="entry name" value="P-loop_NTPase"/>
</dbReference>
<dbReference type="InterPro" id="IPR016032">
    <property type="entry name" value="Sig_transdc_resp-reg_C-effctor"/>
</dbReference>
<organism evidence="6 7">
    <name type="scientific">Kribbella jiaozuonensis</name>
    <dbReference type="NCBI Taxonomy" id="2575441"/>
    <lineage>
        <taxon>Bacteria</taxon>
        <taxon>Bacillati</taxon>
        <taxon>Actinomycetota</taxon>
        <taxon>Actinomycetes</taxon>
        <taxon>Propionibacteriales</taxon>
        <taxon>Kribbellaceae</taxon>
        <taxon>Kribbella</taxon>
    </lineage>
</organism>
<dbReference type="OrthoDB" id="134985at2"/>
<dbReference type="SUPFAM" id="SSF52540">
    <property type="entry name" value="P-loop containing nucleoside triphosphate hydrolases"/>
    <property type="match status" value="1"/>
</dbReference>
<dbReference type="PANTHER" id="PTHR44688">
    <property type="entry name" value="DNA-BINDING TRANSCRIPTIONAL ACTIVATOR DEVR_DOSR"/>
    <property type="match status" value="1"/>
</dbReference>
<proteinExistence type="predicted"/>
<gene>
    <name evidence="6" type="ORF">FDA38_17745</name>
</gene>
<keyword evidence="3" id="KW-0804">Transcription</keyword>
<keyword evidence="2" id="KW-0238">DNA-binding</keyword>